<feature type="domain" description="tRNA (adenine(58)-N(1))-methyltransferase catalytic subunit TRM61 C-terminal" evidence="5">
    <location>
        <begin position="1"/>
        <end position="57"/>
    </location>
</feature>
<keyword evidence="4" id="KW-0819">tRNA processing</keyword>
<evidence type="ECO:0000313" key="6">
    <source>
        <dbReference type="EMBL" id="GAH18950.1"/>
    </source>
</evidence>
<protein>
    <recommendedName>
        <fullName evidence="5">tRNA (adenine(58)-N(1))-methyltransferase catalytic subunit TRM61 C-terminal domain-containing protein</fullName>
    </recommendedName>
</protein>
<evidence type="ECO:0000256" key="4">
    <source>
        <dbReference type="ARBA" id="ARBA00022694"/>
    </source>
</evidence>
<organism evidence="6">
    <name type="scientific">marine sediment metagenome</name>
    <dbReference type="NCBI Taxonomy" id="412755"/>
    <lineage>
        <taxon>unclassified sequences</taxon>
        <taxon>metagenomes</taxon>
        <taxon>ecological metagenomes</taxon>
    </lineage>
</organism>
<proteinExistence type="predicted"/>
<dbReference type="GO" id="GO:0031515">
    <property type="term" value="C:tRNA (m1A) methyltransferase complex"/>
    <property type="evidence" value="ECO:0007669"/>
    <property type="project" value="InterPro"/>
</dbReference>
<dbReference type="InterPro" id="IPR049470">
    <property type="entry name" value="TRM61_C"/>
</dbReference>
<keyword evidence="1" id="KW-0489">Methyltransferase</keyword>
<evidence type="ECO:0000259" key="5">
    <source>
        <dbReference type="Pfam" id="PF08704"/>
    </source>
</evidence>
<dbReference type="EMBL" id="BARU01001559">
    <property type="protein sequence ID" value="GAH18950.1"/>
    <property type="molecule type" value="Genomic_DNA"/>
</dbReference>
<dbReference type="Pfam" id="PF08704">
    <property type="entry name" value="GCD14"/>
    <property type="match status" value="1"/>
</dbReference>
<keyword evidence="2" id="KW-0808">Transferase</keyword>
<comment type="caution">
    <text evidence="6">The sequence shown here is derived from an EMBL/GenBank/DDBJ whole genome shotgun (WGS) entry which is preliminary data.</text>
</comment>
<feature type="non-terminal residue" evidence="6">
    <location>
        <position position="57"/>
    </location>
</feature>
<dbReference type="GO" id="GO:0160107">
    <property type="term" value="F:tRNA (adenine(58)-N1)-methyltransferase activity"/>
    <property type="evidence" value="ECO:0007669"/>
    <property type="project" value="InterPro"/>
</dbReference>
<dbReference type="PROSITE" id="PS51620">
    <property type="entry name" value="SAM_TRM61"/>
    <property type="match status" value="1"/>
</dbReference>
<dbReference type="InterPro" id="IPR029063">
    <property type="entry name" value="SAM-dependent_MTases_sf"/>
</dbReference>
<evidence type="ECO:0000256" key="1">
    <source>
        <dbReference type="ARBA" id="ARBA00022603"/>
    </source>
</evidence>
<sequence>MQDFVSIQYGDILTDDLKHENVDSVVLDMPQPWKAIERIKNYLKFSGTLVSFSPTID</sequence>
<gene>
    <name evidence="6" type="ORF">S03H2_04032</name>
</gene>
<evidence type="ECO:0000256" key="2">
    <source>
        <dbReference type="ARBA" id="ARBA00022679"/>
    </source>
</evidence>
<dbReference type="SUPFAM" id="SSF53335">
    <property type="entry name" value="S-adenosyl-L-methionine-dependent methyltransferases"/>
    <property type="match status" value="1"/>
</dbReference>
<name>X1EF59_9ZZZZ</name>
<reference evidence="6" key="1">
    <citation type="journal article" date="2014" name="Front. Microbiol.">
        <title>High frequency of phylogenetically diverse reductive dehalogenase-homologous genes in deep subseafloor sedimentary metagenomes.</title>
        <authorList>
            <person name="Kawai M."/>
            <person name="Futagami T."/>
            <person name="Toyoda A."/>
            <person name="Takaki Y."/>
            <person name="Nishi S."/>
            <person name="Hori S."/>
            <person name="Arai W."/>
            <person name="Tsubouchi T."/>
            <person name="Morono Y."/>
            <person name="Uchiyama I."/>
            <person name="Ito T."/>
            <person name="Fujiyama A."/>
            <person name="Inagaki F."/>
            <person name="Takami H."/>
        </authorList>
    </citation>
    <scope>NUCLEOTIDE SEQUENCE</scope>
    <source>
        <strain evidence="6">Expedition CK06-06</strain>
    </source>
</reference>
<accession>X1EF59</accession>
<keyword evidence="3" id="KW-0949">S-adenosyl-L-methionine</keyword>
<dbReference type="Gene3D" id="3.40.50.150">
    <property type="entry name" value="Vaccinia Virus protein VP39"/>
    <property type="match status" value="1"/>
</dbReference>
<evidence type="ECO:0000256" key="3">
    <source>
        <dbReference type="ARBA" id="ARBA00022691"/>
    </source>
</evidence>
<dbReference type="InterPro" id="IPR014816">
    <property type="entry name" value="tRNA_MeTrfase_Gcd14"/>
</dbReference>
<dbReference type="AlphaFoldDB" id="X1EF59"/>
<dbReference type="GO" id="GO:0030488">
    <property type="term" value="P:tRNA methylation"/>
    <property type="evidence" value="ECO:0007669"/>
    <property type="project" value="InterPro"/>
</dbReference>